<dbReference type="PANTHER" id="PTHR47053:SF1">
    <property type="entry name" value="MUREIN DD-ENDOPEPTIDASE MEPH-RELATED"/>
    <property type="match status" value="1"/>
</dbReference>
<keyword evidence="2" id="KW-0645">Protease</keyword>
<keyword evidence="5" id="KW-0732">Signal</keyword>
<evidence type="ECO:0000313" key="8">
    <source>
        <dbReference type="Proteomes" id="UP001374893"/>
    </source>
</evidence>
<dbReference type="PANTHER" id="PTHR47053">
    <property type="entry name" value="MUREIN DD-ENDOPEPTIDASE MEPH-RELATED"/>
    <property type="match status" value="1"/>
</dbReference>
<dbReference type="RefSeq" id="WP_338690724.1">
    <property type="nucleotide sequence ID" value="NZ_AP024702.1"/>
</dbReference>
<evidence type="ECO:0000256" key="1">
    <source>
        <dbReference type="ARBA" id="ARBA00007074"/>
    </source>
</evidence>
<dbReference type="PROSITE" id="PS51935">
    <property type="entry name" value="NLPC_P60"/>
    <property type="match status" value="1"/>
</dbReference>
<evidence type="ECO:0000256" key="5">
    <source>
        <dbReference type="SAM" id="SignalP"/>
    </source>
</evidence>
<evidence type="ECO:0000259" key="6">
    <source>
        <dbReference type="PROSITE" id="PS51935"/>
    </source>
</evidence>
<dbReference type="SUPFAM" id="SSF54001">
    <property type="entry name" value="Cysteine proteinases"/>
    <property type="match status" value="1"/>
</dbReference>
<accession>A0ABN6H679</accession>
<dbReference type="Proteomes" id="UP001374893">
    <property type="component" value="Chromosome"/>
</dbReference>
<gene>
    <name evidence="7" type="ORF">HAHE_20350</name>
</gene>
<evidence type="ECO:0000256" key="3">
    <source>
        <dbReference type="ARBA" id="ARBA00022801"/>
    </source>
</evidence>
<organism evidence="7 8">
    <name type="scientific">Haloferula helveola</name>
    <dbReference type="NCBI Taxonomy" id="490095"/>
    <lineage>
        <taxon>Bacteria</taxon>
        <taxon>Pseudomonadati</taxon>
        <taxon>Verrucomicrobiota</taxon>
        <taxon>Verrucomicrobiia</taxon>
        <taxon>Verrucomicrobiales</taxon>
        <taxon>Verrucomicrobiaceae</taxon>
        <taxon>Haloferula</taxon>
    </lineage>
</organism>
<keyword evidence="4" id="KW-0788">Thiol protease</keyword>
<dbReference type="InterPro" id="IPR038765">
    <property type="entry name" value="Papain-like_cys_pep_sf"/>
</dbReference>
<comment type="similarity">
    <text evidence="1">Belongs to the peptidase C40 family.</text>
</comment>
<protein>
    <submittedName>
        <fullName evidence="7">Hydrolase Nlp/P60</fullName>
    </submittedName>
</protein>
<name>A0ABN6H679_9BACT</name>
<sequence>MRFLTIVCLLFASLATGAERPMPGVIAASELREFADLEAGRKRFVQIALEETAELKLSNYLYGSADPSKGGFDCSGAVFYLLERVGIDPPRSSAAQFDWIKKAGNLTEVPAAARTLDHPSLSKLEPGDLLFWSGTYQPTDGRTNKITHVQIYLGREKDGRAVMVGSSDGRSYRGKARCGFGVYDFRLPREGSKARFVGYGKPPGLKGE</sequence>
<feature type="signal peptide" evidence="5">
    <location>
        <begin position="1"/>
        <end position="17"/>
    </location>
</feature>
<dbReference type="InterPro" id="IPR051202">
    <property type="entry name" value="Peptidase_C40"/>
</dbReference>
<dbReference type="Gene3D" id="3.90.1720.10">
    <property type="entry name" value="endopeptidase domain like (from Nostoc punctiforme)"/>
    <property type="match status" value="1"/>
</dbReference>
<keyword evidence="8" id="KW-1185">Reference proteome</keyword>
<evidence type="ECO:0000313" key="7">
    <source>
        <dbReference type="EMBL" id="BCX48127.1"/>
    </source>
</evidence>
<dbReference type="Pfam" id="PF00877">
    <property type="entry name" value="NLPC_P60"/>
    <property type="match status" value="1"/>
</dbReference>
<evidence type="ECO:0000256" key="4">
    <source>
        <dbReference type="ARBA" id="ARBA00022807"/>
    </source>
</evidence>
<dbReference type="InterPro" id="IPR000064">
    <property type="entry name" value="NLP_P60_dom"/>
</dbReference>
<dbReference type="GO" id="GO:0016787">
    <property type="term" value="F:hydrolase activity"/>
    <property type="evidence" value="ECO:0007669"/>
    <property type="project" value="UniProtKB-KW"/>
</dbReference>
<feature type="domain" description="NlpC/P60" evidence="6">
    <location>
        <begin position="42"/>
        <end position="197"/>
    </location>
</feature>
<keyword evidence="3 7" id="KW-0378">Hydrolase</keyword>
<reference evidence="7 8" key="1">
    <citation type="submission" date="2021-06" db="EMBL/GenBank/DDBJ databases">
        <title>Complete genome of Haloferula helveola possessing various polysaccharide degrading enzymes.</title>
        <authorList>
            <person name="Takami H."/>
            <person name="Huang C."/>
            <person name="Hamasaki K."/>
        </authorList>
    </citation>
    <scope>NUCLEOTIDE SEQUENCE [LARGE SCALE GENOMIC DNA]</scope>
    <source>
        <strain evidence="7 8">CN-1</strain>
    </source>
</reference>
<evidence type="ECO:0000256" key="2">
    <source>
        <dbReference type="ARBA" id="ARBA00022670"/>
    </source>
</evidence>
<proteinExistence type="inferred from homology"/>
<dbReference type="EMBL" id="AP024702">
    <property type="protein sequence ID" value="BCX48127.1"/>
    <property type="molecule type" value="Genomic_DNA"/>
</dbReference>
<feature type="chain" id="PRO_5045909213" evidence="5">
    <location>
        <begin position="18"/>
        <end position="208"/>
    </location>
</feature>